<evidence type="ECO:0000256" key="10">
    <source>
        <dbReference type="ARBA" id="ARBA00023158"/>
    </source>
</evidence>
<organism evidence="13 14">
    <name type="scientific">Trichuris trichiura</name>
    <name type="common">Whipworm</name>
    <name type="synonym">Trichocephalus trichiurus</name>
    <dbReference type="NCBI Taxonomy" id="36087"/>
    <lineage>
        <taxon>Eukaryota</taxon>
        <taxon>Metazoa</taxon>
        <taxon>Ecdysozoa</taxon>
        <taxon>Nematoda</taxon>
        <taxon>Enoplea</taxon>
        <taxon>Dorylaimia</taxon>
        <taxon>Trichinellida</taxon>
        <taxon>Trichuridae</taxon>
        <taxon>Trichuris</taxon>
    </lineage>
</organism>
<protein>
    <recommendedName>
        <fullName evidence="3">Small RNA 2'-O-methyltransferase</fullName>
        <ecNumber evidence="11">2.1.1.386</ecNumber>
    </recommendedName>
</protein>
<dbReference type="GO" id="GO:0046872">
    <property type="term" value="F:metal ion binding"/>
    <property type="evidence" value="ECO:0007669"/>
    <property type="project" value="UniProtKB-KW"/>
</dbReference>
<evidence type="ECO:0000256" key="8">
    <source>
        <dbReference type="ARBA" id="ARBA00022842"/>
    </source>
</evidence>
<evidence type="ECO:0000313" key="13">
    <source>
        <dbReference type="EMBL" id="CDW57806.1"/>
    </source>
</evidence>
<dbReference type="GO" id="GO:0090486">
    <property type="term" value="F:small RNA 2'-O-methyltransferase activity"/>
    <property type="evidence" value="ECO:0007669"/>
    <property type="project" value="UniProtKB-EC"/>
</dbReference>
<dbReference type="SUPFAM" id="SSF53335">
    <property type="entry name" value="S-adenosyl-L-methionine-dependent methyltransferases"/>
    <property type="match status" value="1"/>
</dbReference>
<dbReference type="InterPro" id="IPR026610">
    <property type="entry name" value="Hen1"/>
</dbReference>
<dbReference type="InterPro" id="IPR029063">
    <property type="entry name" value="SAM-dependent_MTases_sf"/>
</dbReference>
<dbReference type="GO" id="GO:0001510">
    <property type="term" value="P:RNA methylation"/>
    <property type="evidence" value="ECO:0007669"/>
    <property type="project" value="InterPro"/>
</dbReference>
<evidence type="ECO:0000313" key="14">
    <source>
        <dbReference type="Proteomes" id="UP000030665"/>
    </source>
</evidence>
<gene>
    <name evidence="13" type="ORF">TTRE_0000610201</name>
</gene>
<dbReference type="GO" id="GO:0030422">
    <property type="term" value="P:siRNA processing"/>
    <property type="evidence" value="ECO:0007669"/>
    <property type="project" value="TreeGrafter"/>
</dbReference>
<dbReference type="Gene3D" id="3.40.50.150">
    <property type="entry name" value="Vaccinia Virus protein VP39"/>
    <property type="match status" value="1"/>
</dbReference>
<evidence type="ECO:0000256" key="6">
    <source>
        <dbReference type="ARBA" id="ARBA00022691"/>
    </source>
</evidence>
<dbReference type="EC" id="2.1.1.386" evidence="11"/>
<keyword evidence="14" id="KW-1185">Reference proteome</keyword>
<proteinExistence type="inferred from homology"/>
<evidence type="ECO:0000256" key="12">
    <source>
        <dbReference type="ARBA" id="ARBA00048418"/>
    </source>
</evidence>
<dbReference type="GO" id="GO:0003723">
    <property type="term" value="F:RNA binding"/>
    <property type="evidence" value="ECO:0007669"/>
    <property type="project" value="UniProtKB-KW"/>
</dbReference>
<dbReference type="Pfam" id="PF13489">
    <property type="entry name" value="Methyltransf_23"/>
    <property type="match status" value="1"/>
</dbReference>
<keyword evidence="10" id="KW-0943">RNA-mediated gene silencing</keyword>
<dbReference type="AlphaFoldDB" id="A0A077ZBQ4"/>
<evidence type="ECO:0000256" key="4">
    <source>
        <dbReference type="ARBA" id="ARBA00022603"/>
    </source>
</evidence>
<dbReference type="PANTHER" id="PTHR21404">
    <property type="entry name" value="HEN1"/>
    <property type="match status" value="1"/>
</dbReference>
<evidence type="ECO:0000256" key="3">
    <source>
        <dbReference type="ARBA" id="ARBA00021330"/>
    </source>
</evidence>
<keyword evidence="7" id="KW-0479">Metal-binding</keyword>
<keyword evidence="4" id="KW-0489">Methyltransferase</keyword>
<keyword evidence="8" id="KW-0460">Magnesium</keyword>
<name>A0A077ZBQ4_TRITR</name>
<comment type="cofactor">
    <cofactor evidence="1">
        <name>Mg(2+)</name>
        <dbReference type="ChEBI" id="CHEBI:18420"/>
    </cofactor>
</comment>
<sequence>MSVQRRDEVVRILRSLEKPNMTVCDFGCGLPDLICRFSSIPNIRRAIGVDIDLATLKIGSNDLQLESQSCRRDSPFQAILYHGDICSYDRRLHGVDVVTCIEVIEHMELNSVDKVVKVVFDQIQPMVAIFSTPNAELNVAFGLQAGQFRHSDHVFEWTREQFSNW</sequence>
<evidence type="ECO:0000256" key="1">
    <source>
        <dbReference type="ARBA" id="ARBA00001946"/>
    </source>
</evidence>
<keyword evidence="6" id="KW-0949">S-adenosyl-L-methionine</keyword>
<reference evidence="13" key="1">
    <citation type="submission" date="2014-01" db="EMBL/GenBank/DDBJ databases">
        <authorList>
            <person name="Aslett M."/>
        </authorList>
    </citation>
    <scope>NUCLEOTIDE SEQUENCE</scope>
</reference>
<comment type="catalytic activity">
    <reaction evidence="12">
        <text>small RNA 3'-end nucleotide + S-adenosyl-L-methionine = small RNA 3'-end 2'-O-methylnucleotide + S-adenosyl-L-homocysteine + H(+)</text>
        <dbReference type="Rhea" id="RHEA:37887"/>
        <dbReference type="Rhea" id="RHEA-COMP:10415"/>
        <dbReference type="Rhea" id="RHEA-COMP:10416"/>
        <dbReference type="ChEBI" id="CHEBI:15378"/>
        <dbReference type="ChEBI" id="CHEBI:57856"/>
        <dbReference type="ChEBI" id="CHEBI:59789"/>
        <dbReference type="ChEBI" id="CHEBI:74896"/>
        <dbReference type="ChEBI" id="CHEBI:74898"/>
        <dbReference type="EC" id="2.1.1.386"/>
    </reaction>
</comment>
<dbReference type="GO" id="GO:0005634">
    <property type="term" value="C:nucleus"/>
    <property type="evidence" value="ECO:0007669"/>
    <property type="project" value="TreeGrafter"/>
</dbReference>
<comment type="similarity">
    <text evidence="2">Belongs to the methyltransferase superfamily. HEN1 family.</text>
</comment>
<evidence type="ECO:0000256" key="5">
    <source>
        <dbReference type="ARBA" id="ARBA00022679"/>
    </source>
</evidence>
<evidence type="ECO:0000256" key="2">
    <source>
        <dbReference type="ARBA" id="ARBA00009026"/>
    </source>
</evidence>
<keyword evidence="5" id="KW-0808">Transferase</keyword>
<dbReference type="GO" id="GO:0034587">
    <property type="term" value="P:piRNA processing"/>
    <property type="evidence" value="ECO:0007669"/>
    <property type="project" value="TreeGrafter"/>
</dbReference>
<dbReference type="PANTHER" id="PTHR21404:SF3">
    <property type="entry name" value="SMALL RNA 2'-O-METHYLTRANSFERASE"/>
    <property type="match status" value="1"/>
</dbReference>
<dbReference type="STRING" id="36087.A0A077ZBQ4"/>
<accession>A0A077ZBQ4</accession>
<evidence type="ECO:0000256" key="11">
    <source>
        <dbReference type="ARBA" id="ARBA00035025"/>
    </source>
</evidence>
<evidence type="ECO:0000256" key="7">
    <source>
        <dbReference type="ARBA" id="ARBA00022723"/>
    </source>
</evidence>
<dbReference type="EMBL" id="HG806216">
    <property type="protein sequence ID" value="CDW57806.1"/>
    <property type="molecule type" value="Genomic_DNA"/>
</dbReference>
<dbReference type="GO" id="GO:0005737">
    <property type="term" value="C:cytoplasm"/>
    <property type="evidence" value="ECO:0007669"/>
    <property type="project" value="TreeGrafter"/>
</dbReference>
<keyword evidence="9" id="KW-0694">RNA-binding</keyword>
<dbReference type="OrthoDB" id="5863353at2759"/>
<evidence type="ECO:0000256" key="9">
    <source>
        <dbReference type="ARBA" id="ARBA00022884"/>
    </source>
</evidence>
<dbReference type="Proteomes" id="UP000030665">
    <property type="component" value="Unassembled WGS sequence"/>
</dbReference>
<reference evidence="13" key="2">
    <citation type="submission" date="2014-03" db="EMBL/GenBank/DDBJ databases">
        <title>The whipworm genome and dual-species transcriptomics of an intimate host-pathogen interaction.</title>
        <authorList>
            <person name="Foth B.J."/>
            <person name="Tsai I.J."/>
            <person name="Reid A.J."/>
            <person name="Bancroft A.J."/>
            <person name="Nichol S."/>
            <person name="Tracey A."/>
            <person name="Holroyd N."/>
            <person name="Cotton J.A."/>
            <person name="Stanley E.J."/>
            <person name="Zarowiecki M."/>
            <person name="Liu J.Z."/>
            <person name="Huckvale T."/>
            <person name="Cooper P.J."/>
            <person name="Grencis R.K."/>
            <person name="Berriman M."/>
        </authorList>
    </citation>
    <scope>NUCLEOTIDE SEQUENCE [LARGE SCALE GENOMIC DNA]</scope>
</reference>